<dbReference type="CDD" id="cd06171">
    <property type="entry name" value="Sigma70_r4"/>
    <property type="match status" value="1"/>
</dbReference>
<evidence type="ECO:0000256" key="1">
    <source>
        <dbReference type="ARBA" id="ARBA00010641"/>
    </source>
</evidence>
<dbReference type="InterPro" id="IPR039425">
    <property type="entry name" value="RNA_pol_sigma-70-like"/>
</dbReference>
<dbReference type="GO" id="GO:0006352">
    <property type="term" value="P:DNA-templated transcription initiation"/>
    <property type="evidence" value="ECO:0007669"/>
    <property type="project" value="InterPro"/>
</dbReference>
<evidence type="ECO:0000259" key="7">
    <source>
        <dbReference type="Pfam" id="PF08281"/>
    </source>
</evidence>
<evidence type="ECO:0000313" key="8">
    <source>
        <dbReference type="EMBL" id="CAA9237502.1"/>
    </source>
</evidence>
<dbReference type="GO" id="GO:0003677">
    <property type="term" value="F:DNA binding"/>
    <property type="evidence" value="ECO:0007669"/>
    <property type="project" value="UniProtKB-KW"/>
</dbReference>
<dbReference type="SUPFAM" id="SSF88946">
    <property type="entry name" value="Sigma2 domain of RNA polymerase sigma factors"/>
    <property type="match status" value="1"/>
</dbReference>
<dbReference type="Gene3D" id="1.10.1740.10">
    <property type="match status" value="1"/>
</dbReference>
<dbReference type="InterPro" id="IPR036388">
    <property type="entry name" value="WH-like_DNA-bd_sf"/>
</dbReference>
<dbReference type="InterPro" id="IPR014325">
    <property type="entry name" value="RNA_pol_sigma-E_actinobac"/>
</dbReference>
<dbReference type="SUPFAM" id="SSF88659">
    <property type="entry name" value="Sigma3 and sigma4 domains of RNA polymerase sigma factors"/>
    <property type="match status" value="1"/>
</dbReference>
<evidence type="ECO:0000256" key="5">
    <source>
        <dbReference type="ARBA" id="ARBA00023163"/>
    </source>
</evidence>
<sequence>MVRTAYLLTGDLTLAEDVVQTALASLLVSWRRVRSVANVDAYVHSAIVNAGRRSWRRTWRELPVAELPERALPDPSSRYGEYDEVVAALRALPPRQRAAVVLRYYDDLSEAETARVLGCSVGTVKSQTARGLDKLRVRLAGATVDGRTG</sequence>
<keyword evidence="4" id="KW-0238">DNA-binding</keyword>
<dbReference type="InterPro" id="IPR014284">
    <property type="entry name" value="RNA_pol_sigma-70_dom"/>
</dbReference>
<proteinExistence type="inferred from homology"/>
<organism evidence="8">
    <name type="scientific">uncultured Mycobacteriales bacterium</name>
    <dbReference type="NCBI Taxonomy" id="581187"/>
    <lineage>
        <taxon>Bacteria</taxon>
        <taxon>Bacillati</taxon>
        <taxon>Actinomycetota</taxon>
        <taxon>Actinomycetes</taxon>
        <taxon>Mycobacteriales</taxon>
        <taxon>environmental samples</taxon>
    </lineage>
</organism>
<dbReference type="EMBL" id="CADCTP010000121">
    <property type="protein sequence ID" value="CAA9237502.1"/>
    <property type="molecule type" value="Genomic_DNA"/>
</dbReference>
<comment type="similarity">
    <text evidence="1">Belongs to the sigma-70 factor family. ECF subfamily.</text>
</comment>
<dbReference type="InterPro" id="IPR013324">
    <property type="entry name" value="RNA_pol_sigma_r3/r4-like"/>
</dbReference>
<keyword evidence="3" id="KW-0731">Sigma factor</keyword>
<evidence type="ECO:0000256" key="4">
    <source>
        <dbReference type="ARBA" id="ARBA00023125"/>
    </source>
</evidence>
<evidence type="ECO:0000256" key="2">
    <source>
        <dbReference type="ARBA" id="ARBA00023015"/>
    </source>
</evidence>
<evidence type="ECO:0000256" key="3">
    <source>
        <dbReference type="ARBA" id="ARBA00023082"/>
    </source>
</evidence>
<dbReference type="Pfam" id="PF04542">
    <property type="entry name" value="Sigma70_r2"/>
    <property type="match status" value="1"/>
</dbReference>
<dbReference type="InterPro" id="IPR013249">
    <property type="entry name" value="RNA_pol_sigma70_r4_t2"/>
</dbReference>
<dbReference type="InterPro" id="IPR013325">
    <property type="entry name" value="RNA_pol_sigma_r2"/>
</dbReference>
<gene>
    <name evidence="8" type="ORF">AVDCRST_MAG41-1266</name>
</gene>
<protein>
    <submittedName>
        <fullName evidence="8">RNA polymerase sigma factor</fullName>
    </submittedName>
</protein>
<keyword evidence="2" id="KW-0805">Transcription regulation</keyword>
<accession>A0A6J4I1N0</accession>
<dbReference type="PANTHER" id="PTHR43133">
    <property type="entry name" value="RNA POLYMERASE ECF-TYPE SIGMA FACTO"/>
    <property type="match status" value="1"/>
</dbReference>
<evidence type="ECO:0000259" key="6">
    <source>
        <dbReference type="Pfam" id="PF04542"/>
    </source>
</evidence>
<dbReference type="GO" id="GO:0016987">
    <property type="term" value="F:sigma factor activity"/>
    <property type="evidence" value="ECO:0007669"/>
    <property type="project" value="UniProtKB-KW"/>
</dbReference>
<dbReference type="NCBIfam" id="TIGR02983">
    <property type="entry name" value="SigE-fam_strep"/>
    <property type="match status" value="1"/>
</dbReference>
<dbReference type="InterPro" id="IPR007627">
    <property type="entry name" value="RNA_pol_sigma70_r2"/>
</dbReference>
<reference evidence="8" key="1">
    <citation type="submission" date="2020-02" db="EMBL/GenBank/DDBJ databases">
        <authorList>
            <person name="Meier V. D."/>
        </authorList>
    </citation>
    <scope>NUCLEOTIDE SEQUENCE</scope>
    <source>
        <strain evidence="8">AVDCRST_MAG41</strain>
    </source>
</reference>
<dbReference type="AlphaFoldDB" id="A0A6J4I1N0"/>
<dbReference type="Pfam" id="PF08281">
    <property type="entry name" value="Sigma70_r4_2"/>
    <property type="match status" value="1"/>
</dbReference>
<dbReference type="PANTHER" id="PTHR43133:SF50">
    <property type="entry name" value="ECF RNA POLYMERASE SIGMA FACTOR SIGM"/>
    <property type="match status" value="1"/>
</dbReference>
<dbReference type="Gene3D" id="1.10.10.10">
    <property type="entry name" value="Winged helix-like DNA-binding domain superfamily/Winged helix DNA-binding domain"/>
    <property type="match status" value="1"/>
</dbReference>
<feature type="domain" description="RNA polymerase sigma-70 region 2" evidence="6">
    <location>
        <begin position="2"/>
        <end position="60"/>
    </location>
</feature>
<dbReference type="NCBIfam" id="TIGR02937">
    <property type="entry name" value="sigma70-ECF"/>
    <property type="match status" value="1"/>
</dbReference>
<feature type="domain" description="RNA polymerase sigma factor 70 region 4 type 2" evidence="7">
    <location>
        <begin position="83"/>
        <end position="135"/>
    </location>
</feature>
<keyword evidence="5" id="KW-0804">Transcription</keyword>
<name>A0A6J4I1N0_9ACTN</name>